<feature type="transmembrane region" description="Helical" evidence="6">
    <location>
        <begin position="217"/>
        <end position="237"/>
    </location>
</feature>
<dbReference type="AlphaFoldDB" id="A0A7E4VH79"/>
<dbReference type="SUPFAM" id="SSF81321">
    <property type="entry name" value="Family A G protein-coupled receptor-like"/>
    <property type="match status" value="1"/>
</dbReference>
<dbReference type="Pfam" id="PF02118">
    <property type="entry name" value="Srg"/>
    <property type="match status" value="1"/>
</dbReference>
<dbReference type="WBParaSite" id="Pan_g20369.t1">
    <property type="protein sequence ID" value="Pan_g20369.t1"/>
    <property type="gene ID" value="Pan_g20369"/>
</dbReference>
<evidence type="ECO:0000313" key="8">
    <source>
        <dbReference type="WBParaSite" id="Pan_g20369.t1"/>
    </source>
</evidence>
<name>A0A7E4VH79_PANRE</name>
<reference evidence="8" key="2">
    <citation type="submission" date="2020-10" db="UniProtKB">
        <authorList>
            <consortium name="WormBaseParasite"/>
        </authorList>
    </citation>
    <scope>IDENTIFICATION</scope>
</reference>
<evidence type="ECO:0000256" key="5">
    <source>
        <dbReference type="ARBA" id="ARBA00023136"/>
    </source>
</evidence>
<feature type="transmembrane region" description="Helical" evidence="6">
    <location>
        <begin position="129"/>
        <end position="146"/>
    </location>
</feature>
<reference evidence="7" key="1">
    <citation type="journal article" date="2013" name="Genetics">
        <title>The draft genome and transcriptome of Panagrellus redivivus are shaped by the harsh demands of a free-living lifestyle.</title>
        <authorList>
            <person name="Srinivasan J."/>
            <person name="Dillman A.R."/>
            <person name="Macchietto M.G."/>
            <person name="Heikkinen L."/>
            <person name="Lakso M."/>
            <person name="Fracchia K.M."/>
            <person name="Antoshechkin I."/>
            <person name="Mortazavi A."/>
            <person name="Wong G."/>
            <person name="Sternberg P.W."/>
        </authorList>
    </citation>
    <scope>NUCLEOTIDE SEQUENCE [LARGE SCALE GENOMIC DNA]</scope>
    <source>
        <strain evidence="7">MT8872</strain>
    </source>
</reference>
<accession>A0A7E4VH79</accession>
<feature type="transmembrane region" description="Helical" evidence="6">
    <location>
        <begin position="249"/>
        <end position="273"/>
    </location>
</feature>
<feature type="transmembrane region" description="Helical" evidence="6">
    <location>
        <begin position="95"/>
        <end position="117"/>
    </location>
</feature>
<evidence type="ECO:0000256" key="1">
    <source>
        <dbReference type="ARBA" id="ARBA00004141"/>
    </source>
</evidence>
<feature type="transmembrane region" description="Helical" evidence="6">
    <location>
        <begin position="171"/>
        <end position="196"/>
    </location>
</feature>
<evidence type="ECO:0000256" key="3">
    <source>
        <dbReference type="ARBA" id="ARBA00022692"/>
    </source>
</evidence>
<keyword evidence="7" id="KW-1185">Reference proteome</keyword>
<feature type="transmembrane region" description="Helical" evidence="6">
    <location>
        <begin position="46"/>
        <end position="75"/>
    </location>
</feature>
<keyword evidence="3 6" id="KW-0812">Transmembrane</keyword>
<dbReference type="GO" id="GO:0007606">
    <property type="term" value="P:sensory perception of chemical stimulus"/>
    <property type="evidence" value="ECO:0007669"/>
    <property type="project" value="UniProtKB-UniRule"/>
</dbReference>
<dbReference type="InterPro" id="IPR000609">
    <property type="entry name" value="7TM_GPCR_serpentine_rcpt_Srg"/>
</dbReference>
<dbReference type="PANTHER" id="PTHR31552">
    <property type="entry name" value="SERPENTINE RECEPTOR CLASS GAMMA"/>
    <property type="match status" value="1"/>
</dbReference>
<dbReference type="Proteomes" id="UP000492821">
    <property type="component" value="Unassembled WGS sequence"/>
</dbReference>
<keyword evidence="5 6" id="KW-0472">Membrane</keyword>
<evidence type="ECO:0000256" key="6">
    <source>
        <dbReference type="RuleBase" id="RU280813"/>
    </source>
</evidence>
<evidence type="ECO:0000256" key="2">
    <source>
        <dbReference type="ARBA" id="ARBA00005692"/>
    </source>
</evidence>
<comment type="similarity">
    <text evidence="2 6">Belongs to the nematode receptor-like protein srg family.</text>
</comment>
<keyword evidence="4 6" id="KW-1133">Transmembrane helix</keyword>
<dbReference type="PANTHER" id="PTHR31552:SF8">
    <property type="entry name" value="SERPENTINE RECEPTOR CLASS GAMMA"/>
    <property type="match status" value="1"/>
</dbReference>
<evidence type="ECO:0000313" key="7">
    <source>
        <dbReference type="Proteomes" id="UP000492821"/>
    </source>
</evidence>
<dbReference type="GO" id="GO:0016020">
    <property type="term" value="C:membrane"/>
    <property type="evidence" value="ECO:0007669"/>
    <property type="project" value="UniProtKB-SubCell"/>
</dbReference>
<sequence length="309" mass="35439">MESPPPPRVDQVLAMVVEIIVYCVHFSVIVVIVAHRKTVFNSAFYFILLTVCIADLLYFIFVTLLAIRFPSYGFFLQFYLDNMWMSSASHTLSNVLGYMQFIGQSLIAINRFTVFWVPAKHENIWKRRWYWPILIGLPLLVIPTRIPDGGKITFSKNGVVLTYASVDMENLTVITTSIVLIVNGILTAVLSILTVFKCWQLRLNGNVLAIPQIEERMLIFSIVIFCIQMLRLVYTVLRNRFIAYPNAVALLLYLLPFISDLHAWVCSISLVFMSQASRKAYFQFYFGNVNLRKPQVSVFTGFAHNQRGP</sequence>
<organism evidence="7 8">
    <name type="scientific">Panagrellus redivivus</name>
    <name type="common">Microworm</name>
    <dbReference type="NCBI Taxonomy" id="6233"/>
    <lineage>
        <taxon>Eukaryota</taxon>
        <taxon>Metazoa</taxon>
        <taxon>Ecdysozoa</taxon>
        <taxon>Nematoda</taxon>
        <taxon>Chromadorea</taxon>
        <taxon>Rhabditida</taxon>
        <taxon>Tylenchina</taxon>
        <taxon>Panagrolaimomorpha</taxon>
        <taxon>Panagrolaimoidea</taxon>
        <taxon>Panagrolaimidae</taxon>
        <taxon>Panagrellus</taxon>
    </lineage>
</organism>
<evidence type="ECO:0000256" key="4">
    <source>
        <dbReference type="ARBA" id="ARBA00022989"/>
    </source>
</evidence>
<feature type="transmembrane region" description="Helical" evidence="6">
    <location>
        <begin position="12"/>
        <end position="34"/>
    </location>
</feature>
<comment type="subcellular location">
    <subcellularLocation>
        <location evidence="1">Membrane</location>
        <topology evidence="1">Multi-pass membrane protein</topology>
    </subcellularLocation>
</comment>
<dbReference type="GO" id="GO:0004888">
    <property type="term" value="F:transmembrane signaling receptor activity"/>
    <property type="evidence" value="ECO:0007669"/>
    <property type="project" value="InterPro"/>
</dbReference>
<protein>
    <recommendedName>
        <fullName evidence="6">Serpentine receptor class gamma</fullName>
    </recommendedName>
</protein>
<proteinExistence type="inferred from homology"/>
<dbReference type="Gene3D" id="1.20.1070.10">
    <property type="entry name" value="Rhodopsin 7-helix transmembrane proteins"/>
    <property type="match status" value="1"/>
</dbReference>